<organism evidence="3 4">
    <name type="scientific">Flavihumibacter petaseus NBRC 106054</name>
    <dbReference type="NCBI Taxonomy" id="1220578"/>
    <lineage>
        <taxon>Bacteria</taxon>
        <taxon>Pseudomonadati</taxon>
        <taxon>Bacteroidota</taxon>
        <taxon>Chitinophagia</taxon>
        <taxon>Chitinophagales</taxon>
        <taxon>Chitinophagaceae</taxon>
        <taxon>Flavihumibacter</taxon>
    </lineage>
</organism>
<feature type="chain" id="PRO_5002429481" description="CcmD family protein" evidence="2">
    <location>
        <begin position="25"/>
        <end position="76"/>
    </location>
</feature>
<evidence type="ECO:0008006" key="5">
    <source>
        <dbReference type="Google" id="ProtNLM"/>
    </source>
</evidence>
<keyword evidence="2" id="KW-0732">Signal</keyword>
<keyword evidence="1" id="KW-1133">Transmembrane helix</keyword>
<dbReference type="Pfam" id="PF20077">
    <property type="entry name" value="CcmD_alt"/>
    <property type="match status" value="1"/>
</dbReference>
<sequence>MLKHTAFLLVMFLLLLLPAGHLLAQNPAADGPVQMADGLRADGKIWVVVAVFFTIVAGLILYLIRLDRKISQLEQK</sequence>
<keyword evidence="4" id="KW-1185">Reference proteome</keyword>
<comment type="caution">
    <text evidence="3">The sequence shown here is derived from an EMBL/GenBank/DDBJ whole genome shotgun (WGS) entry which is preliminary data.</text>
</comment>
<dbReference type="EMBL" id="BBWV01000001">
    <property type="protein sequence ID" value="GAO41221.1"/>
    <property type="molecule type" value="Genomic_DNA"/>
</dbReference>
<feature type="signal peptide" evidence="2">
    <location>
        <begin position="1"/>
        <end position="24"/>
    </location>
</feature>
<name>A0A0E9MUW1_9BACT</name>
<accession>A0A0E9MUW1</accession>
<dbReference type="AlphaFoldDB" id="A0A0E9MUW1"/>
<reference evidence="3 4" key="1">
    <citation type="submission" date="2015-04" db="EMBL/GenBank/DDBJ databases">
        <title>Whole genome shotgun sequence of Flavihumibacter petaseus NBRC 106054.</title>
        <authorList>
            <person name="Miyazawa S."/>
            <person name="Hosoyama A."/>
            <person name="Hashimoto M."/>
            <person name="Noguchi M."/>
            <person name="Tsuchikane K."/>
            <person name="Ohji S."/>
            <person name="Yamazoe A."/>
            <person name="Ichikawa N."/>
            <person name="Kimura A."/>
            <person name="Fujita N."/>
        </authorList>
    </citation>
    <scope>NUCLEOTIDE SEQUENCE [LARGE SCALE GENOMIC DNA]</scope>
    <source>
        <strain evidence="3 4">NBRC 106054</strain>
    </source>
</reference>
<evidence type="ECO:0000313" key="4">
    <source>
        <dbReference type="Proteomes" id="UP000033121"/>
    </source>
</evidence>
<protein>
    <recommendedName>
        <fullName evidence="5">CcmD family protein</fullName>
    </recommendedName>
</protein>
<evidence type="ECO:0000256" key="1">
    <source>
        <dbReference type="SAM" id="Phobius"/>
    </source>
</evidence>
<keyword evidence="1" id="KW-0812">Transmembrane</keyword>
<dbReference type="Proteomes" id="UP000033121">
    <property type="component" value="Unassembled WGS sequence"/>
</dbReference>
<evidence type="ECO:0000313" key="3">
    <source>
        <dbReference type="EMBL" id="GAO41221.1"/>
    </source>
</evidence>
<feature type="transmembrane region" description="Helical" evidence="1">
    <location>
        <begin position="45"/>
        <end position="64"/>
    </location>
</feature>
<keyword evidence="1" id="KW-0472">Membrane</keyword>
<dbReference type="RefSeq" id="WP_217998157.1">
    <property type="nucleotide sequence ID" value="NZ_BBWV01000001.1"/>
</dbReference>
<dbReference type="STRING" id="1220578.FPE01S_01_02330"/>
<evidence type="ECO:0000256" key="2">
    <source>
        <dbReference type="SAM" id="SignalP"/>
    </source>
</evidence>
<proteinExistence type="predicted"/>
<gene>
    <name evidence="3" type="ORF">FPE01S_01_02330</name>
</gene>